<comment type="caution">
    <text evidence="1">The sequence shown here is derived from an EMBL/GenBank/DDBJ whole genome shotgun (WGS) entry which is preliminary data.</text>
</comment>
<sequence length="126" mass="14076">MGRVELNQATINRLGSWGPVDDDIRNRARRVQAMARGRGPIDTGDYVSSIDTERLEPHGWRVIARDRKSAWIEFGTRPHIIRPRTAGALWWPGAAHPVAMVRHPGTRPTENLAEALELAARGTTHT</sequence>
<evidence type="ECO:0000313" key="1">
    <source>
        <dbReference type="EMBL" id="MEE2051697.1"/>
    </source>
</evidence>
<dbReference type="RefSeq" id="WP_330158759.1">
    <property type="nucleotide sequence ID" value="NZ_BAAAJA010000041.1"/>
</dbReference>
<gene>
    <name evidence="1" type="ORF">Q8A49_14450</name>
</gene>
<dbReference type="Proteomes" id="UP001348641">
    <property type="component" value="Unassembled WGS sequence"/>
</dbReference>
<dbReference type="EMBL" id="JAUUCC010000033">
    <property type="protein sequence ID" value="MEE2051697.1"/>
    <property type="molecule type" value="Genomic_DNA"/>
</dbReference>
<evidence type="ECO:0000313" key="2">
    <source>
        <dbReference type="Proteomes" id="UP001348641"/>
    </source>
</evidence>
<evidence type="ECO:0008006" key="3">
    <source>
        <dbReference type="Google" id="ProtNLM"/>
    </source>
</evidence>
<accession>A0ABU7KRJ2</accession>
<reference evidence="1 2" key="1">
    <citation type="submission" date="2023-07" db="EMBL/GenBank/DDBJ databases">
        <authorList>
            <person name="Girao M."/>
            <person name="Carvalho M.F."/>
        </authorList>
    </citation>
    <scope>NUCLEOTIDE SEQUENCE [LARGE SCALE GENOMIC DNA]</scope>
    <source>
        <strain evidence="1 2">66/93</strain>
    </source>
</reference>
<proteinExistence type="predicted"/>
<name>A0ABU7KRJ2_9ACTN</name>
<protein>
    <recommendedName>
        <fullName evidence="3">HK97 gp10 family phage protein</fullName>
    </recommendedName>
</protein>
<organism evidence="1 2">
    <name type="scientific">Nocardiopsis tropica</name>
    <dbReference type="NCBI Taxonomy" id="109330"/>
    <lineage>
        <taxon>Bacteria</taxon>
        <taxon>Bacillati</taxon>
        <taxon>Actinomycetota</taxon>
        <taxon>Actinomycetes</taxon>
        <taxon>Streptosporangiales</taxon>
        <taxon>Nocardiopsidaceae</taxon>
        <taxon>Nocardiopsis</taxon>
    </lineage>
</organism>